<dbReference type="InterPro" id="IPR052512">
    <property type="entry name" value="4CMD/NDH-1_regulator"/>
</dbReference>
<accession>A0A235HFS5</accession>
<dbReference type="EMBL" id="NOWT01000010">
    <property type="protein sequence ID" value="OYD84025.1"/>
    <property type="molecule type" value="Genomic_DNA"/>
</dbReference>
<name>A0A235HFS5_AZOBR</name>
<dbReference type="PANTHER" id="PTHR33570:SF9">
    <property type="entry name" value="BLL4600 PROTEIN"/>
    <property type="match status" value="1"/>
</dbReference>
<dbReference type="InterPro" id="IPR029032">
    <property type="entry name" value="AhpD-like"/>
</dbReference>
<dbReference type="RefSeq" id="WP_094303665.1">
    <property type="nucleotide sequence ID" value="NZ_NOWT01000010.1"/>
</dbReference>
<proteinExistence type="predicted"/>
<feature type="signal peptide" evidence="1">
    <location>
        <begin position="1"/>
        <end position="22"/>
    </location>
</feature>
<comment type="caution">
    <text evidence="3">The sequence shown here is derived from an EMBL/GenBank/DDBJ whole genome shotgun (WGS) entry which is preliminary data.</text>
</comment>
<gene>
    <name evidence="3" type="ORF">CHT98_12520</name>
</gene>
<keyword evidence="1" id="KW-0732">Signal</keyword>
<evidence type="ECO:0000256" key="1">
    <source>
        <dbReference type="SAM" id="SignalP"/>
    </source>
</evidence>
<feature type="chain" id="PRO_5012421133" evidence="1">
    <location>
        <begin position="23"/>
        <end position="266"/>
    </location>
</feature>
<dbReference type="Gene3D" id="1.20.1290.10">
    <property type="entry name" value="AhpD-like"/>
    <property type="match status" value="1"/>
</dbReference>
<dbReference type="PANTHER" id="PTHR33570">
    <property type="entry name" value="4-CARBOXYMUCONOLACTONE DECARBOXYLASE FAMILY PROTEIN"/>
    <property type="match status" value="1"/>
</dbReference>
<keyword evidence="3" id="KW-0614">Plasmid</keyword>
<sequence length="266" mass="28554">MDCMIKSTAALVFFAFAIPAFAQEGVGSSTHLTGASALSAADIQSVSPALDRYAQEEIVGGLWQRQQLSRRDRSIVTVAILIARNQTVDLPHYLNVALDSGVTPRELSETITHLAFYAGWSNAMSAVSVAKDIFAQRRIGPDQLPAASPQLLPIDEKAEANRVASARQLVGAASPGLEQYTTDPLFKDVWLRPDLSPRDRSLVTISALMANGQVAQLAGHLNRALNNGLTQEQAGEVITQVAFYAGWPNAFSAGPVAAEVFRSRPK</sequence>
<dbReference type="InterPro" id="IPR003779">
    <property type="entry name" value="CMD-like"/>
</dbReference>
<dbReference type="Proteomes" id="UP000215367">
    <property type="component" value="Unassembled WGS sequence"/>
</dbReference>
<dbReference type="Pfam" id="PF02627">
    <property type="entry name" value="CMD"/>
    <property type="match status" value="2"/>
</dbReference>
<geneLocation type="plasmid" evidence="3">
    <name>unnamed</name>
</geneLocation>
<evidence type="ECO:0000313" key="3">
    <source>
        <dbReference type="EMBL" id="OYD84025.1"/>
    </source>
</evidence>
<evidence type="ECO:0000313" key="4">
    <source>
        <dbReference type="Proteomes" id="UP000215367"/>
    </source>
</evidence>
<feature type="domain" description="Carboxymuconolactone decarboxylase-like" evidence="2">
    <location>
        <begin position="177"/>
        <end position="258"/>
    </location>
</feature>
<protein>
    <submittedName>
        <fullName evidence="3">4-carboxymuconolactone decarboxylase</fullName>
    </submittedName>
</protein>
<dbReference type="GO" id="GO:0051920">
    <property type="term" value="F:peroxiredoxin activity"/>
    <property type="evidence" value="ECO:0007669"/>
    <property type="project" value="InterPro"/>
</dbReference>
<evidence type="ECO:0000259" key="2">
    <source>
        <dbReference type="Pfam" id="PF02627"/>
    </source>
</evidence>
<feature type="domain" description="Carboxymuconolactone decarboxylase-like" evidence="2">
    <location>
        <begin position="60"/>
        <end position="132"/>
    </location>
</feature>
<organism evidence="3 4">
    <name type="scientific">Azospirillum brasilense</name>
    <dbReference type="NCBI Taxonomy" id="192"/>
    <lineage>
        <taxon>Bacteria</taxon>
        <taxon>Pseudomonadati</taxon>
        <taxon>Pseudomonadota</taxon>
        <taxon>Alphaproteobacteria</taxon>
        <taxon>Rhodospirillales</taxon>
        <taxon>Azospirillaceae</taxon>
        <taxon>Azospirillum</taxon>
    </lineage>
</organism>
<reference evidence="3 4" key="1">
    <citation type="submission" date="2017-07" db="EMBL/GenBank/DDBJ databases">
        <title>Whole genome sequence of Azospirillum brasilense 2A1, a potential biofertilizer strain.</title>
        <authorList>
            <person name="Fontana C.A."/>
            <person name="Toffoli L.M."/>
            <person name="Salazar S.M."/>
            <person name="Puglisi E."/>
            <person name="Pedraza R."/>
            <person name="Bassi D."/>
            <person name="Cocconcelli P.S."/>
        </authorList>
    </citation>
    <scope>NUCLEOTIDE SEQUENCE [LARGE SCALE GENOMIC DNA]</scope>
    <source>
        <strain evidence="3 4">2A1</strain>
        <plasmid evidence="3">unnamed</plasmid>
    </source>
</reference>
<dbReference type="AlphaFoldDB" id="A0A235HFS5"/>
<dbReference type="SUPFAM" id="SSF69118">
    <property type="entry name" value="AhpD-like"/>
    <property type="match status" value="1"/>
</dbReference>